<dbReference type="AlphaFoldDB" id="A0A392UYU2"/>
<comment type="caution">
    <text evidence="1">The sequence shown here is derived from an EMBL/GenBank/DDBJ whole genome shotgun (WGS) entry which is preliminary data.</text>
</comment>
<protein>
    <submittedName>
        <fullName evidence="1">Uncharacterized protein</fullName>
    </submittedName>
</protein>
<feature type="non-terminal residue" evidence="1">
    <location>
        <position position="32"/>
    </location>
</feature>
<sequence>MRWLLKKPPWQDYVVITSVQQILEMTSVVWIL</sequence>
<reference evidence="1 2" key="1">
    <citation type="journal article" date="2018" name="Front. Plant Sci.">
        <title>Red Clover (Trifolium pratense) and Zigzag Clover (T. medium) - A Picture of Genomic Similarities and Differences.</title>
        <authorList>
            <person name="Dluhosova J."/>
            <person name="Istvanek J."/>
            <person name="Nedelnik J."/>
            <person name="Repkova J."/>
        </authorList>
    </citation>
    <scope>NUCLEOTIDE SEQUENCE [LARGE SCALE GENOMIC DNA]</scope>
    <source>
        <strain evidence="2">cv. 10/8</strain>
        <tissue evidence="1">Leaf</tissue>
    </source>
</reference>
<accession>A0A392UYU2</accession>
<dbReference type="Proteomes" id="UP000265520">
    <property type="component" value="Unassembled WGS sequence"/>
</dbReference>
<keyword evidence="2" id="KW-1185">Reference proteome</keyword>
<proteinExistence type="predicted"/>
<dbReference type="EMBL" id="LXQA010994294">
    <property type="protein sequence ID" value="MCI80363.1"/>
    <property type="molecule type" value="Genomic_DNA"/>
</dbReference>
<organism evidence="1 2">
    <name type="scientific">Trifolium medium</name>
    <dbReference type="NCBI Taxonomy" id="97028"/>
    <lineage>
        <taxon>Eukaryota</taxon>
        <taxon>Viridiplantae</taxon>
        <taxon>Streptophyta</taxon>
        <taxon>Embryophyta</taxon>
        <taxon>Tracheophyta</taxon>
        <taxon>Spermatophyta</taxon>
        <taxon>Magnoliopsida</taxon>
        <taxon>eudicotyledons</taxon>
        <taxon>Gunneridae</taxon>
        <taxon>Pentapetalae</taxon>
        <taxon>rosids</taxon>
        <taxon>fabids</taxon>
        <taxon>Fabales</taxon>
        <taxon>Fabaceae</taxon>
        <taxon>Papilionoideae</taxon>
        <taxon>50 kb inversion clade</taxon>
        <taxon>NPAAA clade</taxon>
        <taxon>Hologalegina</taxon>
        <taxon>IRL clade</taxon>
        <taxon>Trifolieae</taxon>
        <taxon>Trifolium</taxon>
    </lineage>
</organism>
<evidence type="ECO:0000313" key="1">
    <source>
        <dbReference type="EMBL" id="MCI80363.1"/>
    </source>
</evidence>
<name>A0A392UYU2_9FABA</name>
<evidence type="ECO:0000313" key="2">
    <source>
        <dbReference type="Proteomes" id="UP000265520"/>
    </source>
</evidence>